<proteinExistence type="predicted"/>
<sequence length="120" mass="13873">MRTGLQKNSFISNCSKMAIKHPLQLCLFVCCCCYWCCCRCSRSARVFFLSFLIFHFCFVLFSTFLLWLPTISKSSIFLPCACSLFSFHFPSSHPHLRLRRDTSPKLAKINISLQSSDILK</sequence>
<feature type="transmembrane region" description="Helical" evidence="1">
    <location>
        <begin position="48"/>
        <end position="68"/>
    </location>
</feature>
<evidence type="ECO:0000256" key="1">
    <source>
        <dbReference type="SAM" id="Phobius"/>
    </source>
</evidence>
<dbReference type="AlphaFoldDB" id="G0U8U3"/>
<name>G0U8U3_TRYVY</name>
<keyword evidence="1" id="KW-0472">Membrane</keyword>
<protein>
    <submittedName>
        <fullName evidence="2">Uncharacterized protein</fullName>
    </submittedName>
</protein>
<evidence type="ECO:0000313" key="2">
    <source>
        <dbReference type="EMBL" id="CCC54025.1"/>
    </source>
</evidence>
<gene>
    <name evidence="2" type="ORF">TVY486_1115090</name>
</gene>
<organism evidence="2">
    <name type="scientific">Trypanosoma vivax (strain Y486)</name>
    <dbReference type="NCBI Taxonomy" id="1055687"/>
    <lineage>
        <taxon>Eukaryota</taxon>
        <taxon>Discoba</taxon>
        <taxon>Euglenozoa</taxon>
        <taxon>Kinetoplastea</taxon>
        <taxon>Metakinetoplastina</taxon>
        <taxon>Trypanosomatida</taxon>
        <taxon>Trypanosomatidae</taxon>
        <taxon>Trypanosoma</taxon>
        <taxon>Duttonella</taxon>
    </lineage>
</organism>
<accession>G0U8U3</accession>
<dbReference type="EMBL" id="HE573027">
    <property type="protein sequence ID" value="CCC54025.1"/>
    <property type="molecule type" value="Genomic_DNA"/>
</dbReference>
<reference evidence="2" key="1">
    <citation type="journal article" date="2012" name="Proc. Natl. Acad. Sci. U.S.A.">
        <title>Antigenic diversity is generated by distinct evolutionary mechanisms in African trypanosome species.</title>
        <authorList>
            <person name="Jackson A.P."/>
            <person name="Berry A."/>
            <person name="Aslett M."/>
            <person name="Allison H.C."/>
            <person name="Burton P."/>
            <person name="Vavrova-Anderson J."/>
            <person name="Brown R."/>
            <person name="Browne H."/>
            <person name="Corton N."/>
            <person name="Hauser H."/>
            <person name="Gamble J."/>
            <person name="Gilderthorp R."/>
            <person name="Marcello L."/>
            <person name="McQuillan J."/>
            <person name="Otto T.D."/>
            <person name="Quail M.A."/>
            <person name="Sanders M.J."/>
            <person name="van Tonder A."/>
            <person name="Ginger M.L."/>
            <person name="Field M.C."/>
            <person name="Barry J.D."/>
            <person name="Hertz-Fowler C."/>
            <person name="Berriman M."/>
        </authorList>
    </citation>
    <scope>NUCLEOTIDE SEQUENCE</scope>
    <source>
        <strain evidence="2">Y486</strain>
    </source>
</reference>
<keyword evidence="1" id="KW-1133">Transmembrane helix</keyword>
<keyword evidence="1" id="KW-0812">Transmembrane</keyword>